<dbReference type="SUPFAM" id="SSF53474">
    <property type="entry name" value="alpha/beta-Hydrolases"/>
    <property type="match status" value="2"/>
</dbReference>
<keyword evidence="5" id="KW-1185">Reference proteome</keyword>
<gene>
    <name evidence="4" type="ORF">LKMONMHP_4040</name>
</gene>
<reference evidence="4" key="2">
    <citation type="submission" date="2021-08" db="EMBL/GenBank/DDBJ databases">
        <authorList>
            <person name="Tani A."/>
            <person name="Ola A."/>
            <person name="Ogura Y."/>
            <person name="Katsura K."/>
            <person name="Hayashi T."/>
        </authorList>
    </citation>
    <scope>NUCLEOTIDE SEQUENCE</scope>
    <source>
        <strain evidence="4">NBRC 15689</strain>
    </source>
</reference>
<accession>A0ABQ4TBU6</accession>
<evidence type="ECO:0000256" key="2">
    <source>
        <dbReference type="ARBA" id="ARBA00022801"/>
    </source>
</evidence>
<evidence type="ECO:0000256" key="3">
    <source>
        <dbReference type="SAM" id="MobiDB-lite"/>
    </source>
</evidence>
<keyword evidence="1" id="KW-0732">Signal</keyword>
<dbReference type="Gene3D" id="3.40.50.1820">
    <property type="entry name" value="alpha/beta hydrolase"/>
    <property type="match status" value="1"/>
</dbReference>
<evidence type="ECO:0000313" key="5">
    <source>
        <dbReference type="Proteomes" id="UP001055156"/>
    </source>
</evidence>
<dbReference type="Proteomes" id="UP001055156">
    <property type="component" value="Unassembled WGS sequence"/>
</dbReference>
<name>A0ABQ4TBU6_METOR</name>
<dbReference type="PANTHER" id="PTHR43037">
    <property type="entry name" value="UNNAMED PRODUCT-RELATED"/>
    <property type="match status" value="1"/>
</dbReference>
<dbReference type="NCBIfam" id="TIGR01840">
    <property type="entry name" value="esterase_phb"/>
    <property type="match status" value="1"/>
</dbReference>
<sequence length="404" mass="42440">MKPLFKVDMREVTRLTRAGQLGEALALLRGRPADTPPPESRRNDTIDLVAPTRPGGAWTAAPEPPANGELSSARTEAPDPVASWSMPEPMRALLDRLPGAGAFSEGLHGFEGWGRPAPAPDDARFTERSFSGAAGKRGYKLYVPEGYRGEPVPLVVMLHGCNQNPDDFAAGTRMNVLAEAEVFLVAYPAQSASANVSRCWNWFNAAEQARGRGEPALIAGITQEIMAEYAVDPARVYVAGLSAGGAAAAIMGSAYPDLYAAVGVHSGLACGAARDAASAFQAMNGGGGTVRPNGTALPAIVFHGDRDKTVNVVNGDRVIAQFAAAAPLEATTRTGVGADGSRYTLTRHADASGRVMLEQWSLHGAGHAWSGGSPDGSFTDPAGPDASREMLRFFLEHPKPLRRS</sequence>
<feature type="region of interest" description="Disordered" evidence="3">
    <location>
        <begin position="52"/>
        <end position="84"/>
    </location>
</feature>
<dbReference type="PANTHER" id="PTHR43037:SF1">
    <property type="entry name" value="BLL1128 PROTEIN"/>
    <property type="match status" value="1"/>
</dbReference>
<evidence type="ECO:0000313" key="4">
    <source>
        <dbReference type="EMBL" id="GJE29161.1"/>
    </source>
</evidence>
<dbReference type="EMBL" id="BPQV01000014">
    <property type="protein sequence ID" value="GJE29161.1"/>
    <property type="molecule type" value="Genomic_DNA"/>
</dbReference>
<protein>
    <recommendedName>
        <fullName evidence="6">Esterase, PHB depolymerase family</fullName>
    </recommendedName>
</protein>
<dbReference type="Pfam" id="PF10503">
    <property type="entry name" value="Esterase_PHB"/>
    <property type="match status" value="1"/>
</dbReference>
<keyword evidence="2" id="KW-0378">Hydrolase</keyword>
<dbReference type="InterPro" id="IPR029058">
    <property type="entry name" value="AB_hydrolase_fold"/>
</dbReference>
<comment type="caution">
    <text evidence="4">The sequence shown here is derived from an EMBL/GenBank/DDBJ whole genome shotgun (WGS) entry which is preliminary data.</text>
</comment>
<dbReference type="RefSeq" id="WP_238313404.1">
    <property type="nucleotide sequence ID" value="NZ_BPQV01000014.1"/>
</dbReference>
<organism evidence="4 5">
    <name type="scientific">Methylobacterium organophilum</name>
    <dbReference type="NCBI Taxonomy" id="410"/>
    <lineage>
        <taxon>Bacteria</taxon>
        <taxon>Pseudomonadati</taxon>
        <taxon>Pseudomonadota</taxon>
        <taxon>Alphaproteobacteria</taxon>
        <taxon>Hyphomicrobiales</taxon>
        <taxon>Methylobacteriaceae</taxon>
        <taxon>Methylobacterium</taxon>
    </lineage>
</organism>
<proteinExistence type="predicted"/>
<dbReference type="InterPro" id="IPR010126">
    <property type="entry name" value="Esterase_phb"/>
</dbReference>
<dbReference type="InterPro" id="IPR050955">
    <property type="entry name" value="Plant_Biomass_Hydrol_Est"/>
</dbReference>
<evidence type="ECO:0008006" key="6">
    <source>
        <dbReference type="Google" id="ProtNLM"/>
    </source>
</evidence>
<reference evidence="4" key="1">
    <citation type="journal article" date="2021" name="Front. Microbiol.">
        <title>Comprehensive Comparative Genomics and Phenotyping of Methylobacterium Species.</title>
        <authorList>
            <person name="Alessa O."/>
            <person name="Ogura Y."/>
            <person name="Fujitani Y."/>
            <person name="Takami H."/>
            <person name="Hayashi T."/>
            <person name="Sahin N."/>
            <person name="Tani A."/>
        </authorList>
    </citation>
    <scope>NUCLEOTIDE SEQUENCE</scope>
    <source>
        <strain evidence="4">NBRC 15689</strain>
    </source>
</reference>
<evidence type="ECO:0000256" key="1">
    <source>
        <dbReference type="ARBA" id="ARBA00022729"/>
    </source>
</evidence>